<dbReference type="SUPFAM" id="SSF48452">
    <property type="entry name" value="TPR-like"/>
    <property type="match status" value="2"/>
</dbReference>
<organism evidence="1 2">
    <name type="scientific">Glycomyces buryatensis</name>
    <dbReference type="NCBI Taxonomy" id="2570927"/>
    <lineage>
        <taxon>Bacteria</taxon>
        <taxon>Bacillati</taxon>
        <taxon>Actinomycetota</taxon>
        <taxon>Actinomycetes</taxon>
        <taxon>Glycomycetales</taxon>
        <taxon>Glycomycetaceae</taxon>
        <taxon>Glycomyces</taxon>
    </lineage>
</organism>
<name>A0A4S8Q6M1_9ACTN</name>
<gene>
    <name evidence="1" type="ORF">FAB82_16650</name>
</gene>
<evidence type="ECO:0000313" key="1">
    <source>
        <dbReference type="EMBL" id="THV39838.1"/>
    </source>
</evidence>
<dbReference type="OrthoDB" id="5184246at2"/>
<dbReference type="InterPro" id="IPR011990">
    <property type="entry name" value="TPR-like_helical_dom_sf"/>
</dbReference>
<dbReference type="RefSeq" id="WP_136535667.1">
    <property type="nucleotide sequence ID" value="NZ_STGY01000061.1"/>
</dbReference>
<sequence length="976" mass="104711">MFHRIALKRARNAGIRAAKALTENDLGIAEDEFNKALKQTAKRIGRDPAVDAIASAARIGLGRVCLARAEPQAADRWFGETQQLWPADWGGYYWAGCAAAHGDQFARAEWYFAAAIARGAPNGRAHIQRAYVHAKLGHDSQALADLYAAAQQWPLTVAARELAAVLALRQGQLPQADWYASALTTPIGAAVRGAIAHRDGDARAVLAEHGKAIDGGLGDAAVLLQHGAAAYRLGDFDRGAESWSRVRGHEHLAASARYARALERLGDRDFGGALPDLEAAAGQGIEAPLEAARLHAAAAAIADGDTEAARLHLKAGAGERGAVLLGLLDFNEGEMEAAIEAWRGSANHPVVRLGLALLELRAGEDAEAELESLFDFELPEAIWRTALRARGALLARGGDWAGARDAFDASNSGVVRDTVATDDTFGECLYRTGNFDQLRHYPENPWYAAGVLRLDRDAEVPLGTGRAAREAAFVLRQAAYDAAAEGDWDRAAKLLGRSDAACEPTAATLVIDAVTSALGGRRQDALARLDARGRPSGARLAHTRALILLHGAGHGESSGLAERCIAAWAPLLDDDGFWQKWVRSAETRYGRSVPAAALADMRGRLRRLIEDAAARGGAKDAADLLRRESDATALLSELGGLPIGGGVRISCGPMRIAELGLHRRLSEFVLDNEFATSGDPLLQFSAAGLVLARLNADQPAEALKLALDTRCPDCRGRRGGRARGGGDEPLICDLDCAEFDNRNPAFATLPDKHSELSELAAALASSALLDLAKAAIAKQPMDIADAKQRWRHAIAHADRNGERYSAIEPMTETALGRAETLSRRRKLDEPINLLEAVLPLLSSRDEPQRERVITRLSDLLGQRGVGKANDGKERSARKDLERAVELAPHQIGPRRNLGVVLQNTAAKRLNLDSTVRPSESALWEAVGLLDQSAEQFRAGLRIQPRHPEVTELLAESEKLHVLISTVLGGGRPRRGW</sequence>
<dbReference type="AlphaFoldDB" id="A0A4S8Q6M1"/>
<reference evidence="2" key="1">
    <citation type="submission" date="2019-04" db="EMBL/GenBank/DDBJ databases">
        <title>Nocardioides xinjiangensis sp. nov.</title>
        <authorList>
            <person name="Liu S."/>
        </authorList>
    </citation>
    <scope>NUCLEOTIDE SEQUENCE [LARGE SCALE GENOMIC DNA]</scope>
    <source>
        <strain evidence="2">18</strain>
    </source>
</reference>
<keyword evidence="2" id="KW-1185">Reference proteome</keyword>
<protein>
    <recommendedName>
        <fullName evidence="3">Tetratricopeptide repeat protein</fullName>
    </recommendedName>
</protein>
<dbReference type="EMBL" id="STGY01000061">
    <property type="protein sequence ID" value="THV39838.1"/>
    <property type="molecule type" value="Genomic_DNA"/>
</dbReference>
<proteinExistence type="predicted"/>
<reference evidence="1 2" key="2">
    <citation type="submission" date="2019-05" db="EMBL/GenBank/DDBJ databases">
        <title>Glycomyces buryatensis sp. nov.</title>
        <authorList>
            <person name="Nikitina E."/>
        </authorList>
    </citation>
    <scope>NUCLEOTIDE SEQUENCE [LARGE SCALE GENOMIC DNA]</scope>
    <source>
        <strain evidence="1 2">18</strain>
    </source>
</reference>
<evidence type="ECO:0008006" key="3">
    <source>
        <dbReference type="Google" id="ProtNLM"/>
    </source>
</evidence>
<accession>A0A4S8Q6M1</accession>
<comment type="caution">
    <text evidence="1">The sequence shown here is derived from an EMBL/GenBank/DDBJ whole genome shotgun (WGS) entry which is preliminary data.</text>
</comment>
<dbReference type="Proteomes" id="UP000308760">
    <property type="component" value="Unassembled WGS sequence"/>
</dbReference>
<evidence type="ECO:0000313" key="2">
    <source>
        <dbReference type="Proteomes" id="UP000308760"/>
    </source>
</evidence>
<dbReference type="Gene3D" id="1.25.40.10">
    <property type="entry name" value="Tetratricopeptide repeat domain"/>
    <property type="match status" value="2"/>
</dbReference>